<dbReference type="SMART" id="SM00446">
    <property type="entry name" value="LRRcap"/>
    <property type="match status" value="1"/>
</dbReference>
<reference evidence="9" key="1">
    <citation type="submission" date="2020-11" db="EMBL/GenBank/DDBJ databases">
        <title>Gallus gallus (Chicken) genome, bGalGal1, GRCg7b, maternal haplotype autosomes + Z &amp; W.</title>
        <authorList>
            <person name="Warren W."/>
            <person name="Formenti G."/>
            <person name="Fedrigo O."/>
            <person name="Haase B."/>
            <person name="Mountcastle J."/>
            <person name="Balacco J."/>
            <person name="Tracey A."/>
            <person name="Schneider V."/>
            <person name="Okimoto R."/>
            <person name="Cheng H."/>
            <person name="Hawken R."/>
            <person name="Howe K."/>
            <person name="Jarvis E.D."/>
        </authorList>
    </citation>
    <scope>NUCLEOTIDE SEQUENCE [LARGE SCALE GENOMIC DNA]</scope>
    <source>
        <strain evidence="9">Broiler</strain>
    </source>
</reference>
<evidence type="ECO:0000256" key="4">
    <source>
        <dbReference type="ARBA" id="ARBA00025777"/>
    </source>
</evidence>
<dbReference type="OrthoDB" id="2160613at2759"/>
<dbReference type="InterPro" id="IPR045081">
    <property type="entry name" value="AN32"/>
</dbReference>
<feature type="compositionally biased region" description="Acidic residues" evidence="6">
    <location>
        <begin position="157"/>
        <end position="176"/>
    </location>
</feature>
<gene>
    <name evidence="9" type="primary">ANP32A</name>
</gene>
<comment type="subcellular location">
    <subcellularLocation>
        <location evidence="5">Nucleus</location>
    </subcellularLocation>
</comment>
<evidence type="ECO:0000256" key="2">
    <source>
        <dbReference type="ARBA" id="ARBA00022737"/>
    </source>
</evidence>
<comment type="function">
    <text evidence="5">Multifunctional protein that is involved in the regulation of many processes.</text>
</comment>
<dbReference type="InterPro" id="IPR032675">
    <property type="entry name" value="LRR_dom_sf"/>
</dbReference>
<dbReference type="Pfam" id="PF14580">
    <property type="entry name" value="LRR_9"/>
    <property type="match status" value="1"/>
</dbReference>
<dbReference type="InterPro" id="IPR003603">
    <property type="entry name" value="U2A'_phosphoprotein32A_C"/>
</dbReference>
<evidence type="ECO:0000256" key="3">
    <source>
        <dbReference type="ARBA" id="ARBA00023186"/>
    </source>
</evidence>
<reference evidence="9" key="3">
    <citation type="submission" date="2025-09" db="UniProtKB">
        <authorList>
            <consortium name="Ensembl"/>
        </authorList>
    </citation>
    <scope>IDENTIFICATION</scope>
    <source>
        <strain evidence="9">broiler</strain>
    </source>
</reference>
<evidence type="ECO:0000256" key="5">
    <source>
        <dbReference type="RuleBase" id="RU369103"/>
    </source>
</evidence>
<feature type="compositionally biased region" description="Basic and acidic residues" evidence="6">
    <location>
        <begin position="180"/>
        <end position="189"/>
    </location>
</feature>
<keyword evidence="1 5" id="KW-0433">Leucine-rich repeat</keyword>
<feature type="region of interest" description="Disordered" evidence="6">
    <location>
        <begin position="149"/>
        <end position="212"/>
    </location>
</feature>
<evidence type="ECO:0000256" key="1">
    <source>
        <dbReference type="ARBA" id="ARBA00022614"/>
    </source>
</evidence>
<dbReference type="GO" id="GO:0005634">
    <property type="term" value="C:nucleus"/>
    <property type="evidence" value="ECO:0007669"/>
    <property type="project" value="UniProtKB-SubCell"/>
</dbReference>
<evidence type="ECO:0000256" key="7">
    <source>
        <dbReference type="SAM" id="Phobius"/>
    </source>
</evidence>
<proteinExistence type="evidence at protein level"/>
<dbReference type="Gene3D" id="3.80.10.10">
    <property type="entry name" value="Ribonuclease Inhibitor"/>
    <property type="match status" value="1"/>
</dbReference>
<reference evidence="9" key="2">
    <citation type="submission" date="2025-08" db="UniProtKB">
        <authorList>
            <consortium name="Ensembl"/>
        </authorList>
    </citation>
    <scope>IDENTIFICATION</scope>
    <source>
        <strain evidence="9">broiler</strain>
    </source>
</reference>
<dbReference type="GeneTree" id="ENSGT00950000182907"/>
<keyword evidence="7" id="KW-0472">Membrane</keyword>
<keyword evidence="2" id="KW-0677">Repeat</keyword>
<evidence type="ECO:0007829" key="11">
    <source>
        <dbReference type="PeptideAtlas" id="A0A8V0YV62"/>
    </source>
</evidence>
<dbReference type="FunFam" id="3.80.10.10:FF:000003">
    <property type="entry name" value="Acidic leucine-rich nuclear phosphoprotein 32 family member A"/>
    <property type="match status" value="1"/>
</dbReference>
<feature type="compositionally biased region" description="Acidic residues" evidence="6">
    <location>
        <begin position="190"/>
        <end position="212"/>
    </location>
</feature>
<dbReference type="PANTHER" id="PTHR11375:SF1">
    <property type="entry name" value="ACIDIC LEUCINE-RICH NUCLEAR PHOSPHOPROTEIN 32 FAMILY MEMBER A"/>
    <property type="match status" value="1"/>
</dbReference>
<dbReference type="InterPro" id="IPR001611">
    <property type="entry name" value="Leu-rich_rpt"/>
</dbReference>
<keyword evidence="7" id="KW-1133">Transmembrane helix</keyword>
<comment type="similarity">
    <text evidence="4 5">Belongs to the ANP32 family.</text>
</comment>
<dbReference type="PROSITE" id="PS51450">
    <property type="entry name" value="LRR"/>
    <property type="match status" value="1"/>
</dbReference>
<sequence length="280" mass="32044">MDMKKRIHLELRNRTPSDVKELVLDNCRSYEGKIEGLTDEFEELEFLSTINVGLASVANLPKLNKLKKLELSDNRVSGGLEVLAEKCPNLTHLNLSGNKIKDLGTIEPLKKLENLKSLDLFNCEVTNLNDYRENVFKLLPQLTYLDGYDRDDKEAPDSDAEGYVEGLDDEEEDEDVLSLVKDRDDKEAPDSDAEGYVEGLDDEEEDEDEEYDDDAQVADWVGKGIKYYFYCHSSSYSFNIFYFLFVPLLVPVTAIVSINQVVICFLLLEWIVDIPKEKKF</sequence>
<organism evidence="9 10">
    <name type="scientific">Gallus gallus</name>
    <name type="common">Chicken</name>
    <dbReference type="NCBI Taxonomy" id="9031"/>
    <lineage>
        <taxon>Eukaryota</taxon>
        <taxon>Metazoa</taxon>
        <taxon>Chordata</taxon>
        <taxon>Craniata</taxon>
        <taxon>Vertebrata</taxon>
        <taxon>Euteleostomi</taxon>
        <taxon>Archelosauria</taxon>
        <taxon>Archosauria</taxon>
        <taxon>Dinosauria</taxon>
        <taxon>Saurischia</taxon>
        <taxon>Theropoda</taxon>
        <taxon>Coelurosauria</taxon>
        <taxon>Aves</taxon>
        <taxon>Neognathae</taxon>
        <taxon>Galloanserae</taxon>
        <taxon>Galliformes</taxon>
        <taxon>Phasianidae</taxon>
        <taxon>Phasianinae</taxon>
        <taxon>Gallus</taxon>
    </lineage>
</organism>
<name>A0A8V0YV62_CHICK</name>
<evidence type="ECO:0000313" key="10">
    <source>
        <dbReference type="Proteomes" id="UP000000539"/>
    </source>
</evidence>
<dbReference type="Ensembl" id="ENSGALT00010042458.1">
    <property type="protein sequence ID" value="ENSGALP00010024948.1"/>
    <property type="gene ID" value="ENSGALG00010017558.1"/>
</dbReference>
<evidence type="ECO:0000256" key="6">
    <source>
        <dbReference type="SAM" id="MobiDB-lite"/>
    </source>
</evidence>
<accession>A0A8V0YV62</accession>
<dbReference type="Proteomes" id="UP000000539">
    <property type="component" value="Chromosome 10"/>
</dbReference>
<feature type="domain" description="U2A'/phosphoprotein 32 family A C-terminal" evidence="8">
    <location>
        <begin position="128"/>
        <end position="146"/>
    </location>
</feature>
<evidence type="ECO:0000313" key="9">
    <source>
        <dbReference type="Ensembl" id="ENSGALP00010024948.1"/>
    </source>
</evidence>
<dbReference type="AlphaFoldDB" id="A0A8V0YV62"/>
<keyword evidence="11" id="KW-1267">Proteomics identification</keyword>
<evidence type="ECO:0000259" key="8">
    <source>
        <dbReference type="SMART" id="SM00446"/>
    </source>
</evidence>
<keyword evidence="5" id="KW-0539">Nucleus</keyword>
<dbReference type="PANTHER" id="PTHR11375">
    <property type="entry name" value="ACIDIC LEUCINE-RICH NUCLEAR PHOSPHOPROTEIN 32"/>
    <property type="match status" value="1"/>
</dbReference>
<keyword evidence="10" id="KW-1185">Reference proteome</keyword>
<keyword evidence="3" id="KW-0143">Chaperone</keyword>
<protein>
    <recommendedName>
        <fullName evidence="5">Acidic leucine-rich nuclear phosphoprotein 32 family member</fullName>
    </recommendedName>
</protein>
<feature type="transmembrane region" description="Helical" evidence="7">
    <location>
        <begin position="240"/>
        <end position="268"/>
    </location>
</feature>
<dbReference type="SUPFAM" id="SSF52058">
    <property type="entry name" value="L domain-like"/>
    <property type="match status" value="1"/>
</dbReference>
<keyword evidence="7" id="KW-0812">Transmembrane</keyword>